<dbReference type="AlphaFoldDB" id="A0A0M6WDI8"/>
<accession>A0A0M6WDI8</accession>
<dbReference type="PROSITE" id="PS51257">
    <property type="entry name" value="PROKAR_LIPOPROTEIN"/>
    <property type="match status" value="1"/>
</dbReference>
<dbReference type="EMBL" id="CVRS01000016">
    <property type="protein sequence ID" value="CRL33379.1"/>
    <property type="molecule type" value="Genomic_DNA"/>
</dbReference>
<dbReference type="PANTHER" id="PTHR32256">
    <property type="match status" value="1"/>
</dbReference>
<dbReference type="PANTHER" id="PTHR32256:SF17">
    <property type="entry name" value="EGF-LIKE DOMAIN-CONTAINING PROTEIN"/>
    <property type="match status" value="1"/>
</dbReference>
<dbReference type="Gene3D" id="2.120.10.30">
    <property type="entry name" value="TolB, C-terminal domain"/>
    <property type="match status" value="1"/>
</dbReference>
<dbReference type="OrthoDB" id="1874702at2"/>
<dbReference type="Proteomes" id="UP000049828">
    <property type="component" value="Unassembled WGS sequence"/>
</dbReference>
<dbReference type="Pfam" id="PF16472">
    <property type="entry name" value="DUF5050"/>
    <property type="match status" value="1"/>
</dbReference>
<evidence type="ECO:0000313" key="2">
    <source>
        <dbReference type="EMBL" id="CRL33379.1"/>
    </source>
</evidence>
<organism evidence="2 3">
    <name type="scientific">Roseburia inulinivorans</name>
    <dbReference type="NCBI Taxonomy" id="360807"/>
    <lineage>
        <taxon>Bacteria</taxon>
        <taxon>Bacillati</taxon>
        <taxon>Bacillota</taxon>
        <taxon>Clostridia</taxon>
        <taxon>Lachnospirales</taxon>
        <taxon>Lachnospiraceae</taxon>
        <taxon>Roseburia</taxon>
    </lineage>
</organism>
<reference evidence="3" key="1">
    <citation type="submission" date="2015-05" db="EMBL/GenBank/DDBJ databases">
        <authorList>
            <consortium name="Pathogen Informatics"/>
        </authorList>
    </citation>
    <scope>NUCLEOTIDE SEQUENCE [LARGE SCALE GENOMIC DNA]</scope>
    <source>
        <strain evidence="3">L1-83</strain>
    </source>
</reference>
<keyword evidence="3" id="KW-1185">Reference proteome</keyword>
<evidence type="ECO:0000313" key="3">
    <source>
        <dbReference type="Proteomes" id="UP000049828"/>
    </source>
</evidence>
<dbReference type="InterPro" id="IPR011042">
    <property type="entry name" value="6-blade_b-propeller_TolB-like"/>
</dbReference>
<gene>
    <name evidence="2" type="ORF">RIL183_01921</name>
</gene>
<evidence type="ECO:0000259" key="1">
    <source>
        <dbReference type="Pfam" id="PF16472"/>
    </source>
</evidence>
<dbReference type="STRING" id="360807.ERS852392_00554"/>
<feature type="domain" description="Prolow-density lipoprotein receptor-related protein 1-like beta-propeller" evidence="1">
    <location>
        <begin position="40"/>
        <end position="320"/>
    </location>
</feature>
<name>A0A0M6WDI8_9FIRM</name>
<sequence length="334" mass="38387">MKKIWKWLLFVLVILLAAGCVFLYRYINRIRYNDGYVNGNTAGNLYNEGYFCEKDGIVYFANPADNYCLYSMNPDGTNIKKLEDQSVSYINVDDHYIYYCKLKGKSADSFSFLPVNTNSLCRLDIDGKGKPEILDDDPCMYASLVGNYLYYLHYDTTDATTLYKVKIDGREKEQVEKQSYFTASTDGQYIYYNGLTDNHNIYEMDTSNDHAKVIYEGNCWMPVKDGNNLYFMDCENDYRIAKVDLTNGEKTLVTDCRVDCYNVAGDKIFFQKNDKTDPAICCINTDGSNYQELKKGNYTAINVTSTYVYFKDFTTKTPYYTSVAAPGNVQIFNP</sequence>
<dbReference type="InterPro" id="IPR032485">
    <property type="entry name" value="LRP1-like_beta_prop"/>
</dbReference>
<protein>
    <recommendedName>
        <fullName evidence="1">Prolow-density lipoprotein receptor-related protein 1-like beta-propeller domain-containing protein</fullName>
    </recommendedName>
</protein>
<dbReference type="InterPro" id="IPR053369">
    <property type="entry name" value="SrfA-induced_signal"/>
</dbReference>
<dbReference type="RefSeq" id="WP_055039149.1">
    <property type="nucleotide sequence ID" value="NZ_CVRS01000016.1"/>
</dbReference>
<proteinExistence type="predicted"/>
<dbReference type="SUPFAM" id="SSF82171">
    <property type="entry name" value="DPP6 N-terminal domain-like"/>
    <property type="match status" value="1"/>
</dbReference>